<dbReference type="Pfam" id="PF22421">
    <property type="entry name" value="SYY_C-terminal"/>
    <property type="match status" value="1"/>
</dbReference>
<dbReference type="PROSITE" id="PS50889">
    <property type="entry name" value="S4"/>
    <property type="match status" value="1"/>
</dbReference>
<dbReference type="InterPro" id="IPR024088">
    <property type="entry name" value="Tyr-tRNA-ligase_bac-type"/>
</dbReference>
<evidence type="ECO:0000256" key="4">
    <source>
        <dbReference type="ARBA" id="ARBA00022598"/>
    </source>
</evidence>
<dbReference type="EC" id="6.1.1.1" evidence="2 13"/>
<comment type="similarity">
    <text evidence="13">Belongs to the class-I aminoacyl-tRNA synthetase family.</text>
</comment>
<evidence type="ECO:0000256" key="10">
    <source>
        <dbReference type="ARBA" id="ARBA00033323"/>
    </source>
</evidence>
<evidence type="ECO:0000256" key="14">
    <source>
        <dbReference type="SAM" id="SignalP"/>
    </source>
</evidence>
<evidence type="ECO:0000256" key="8">
    <source>
        <dbReference type="ARBA" id="ARBA00022917"/>
    </source>
</evidence>
<keyword evidence="6 13" id="KW-0067">ATP-binding</keyword>
<accession>A0A6S8RKP2</accession>
<dbReference type="CDD" id="cd00165">
    <property type="entry name" value="S4"/>
    <property type="match status" value="1"/>
</dbReference>
<evidence type="ECO:0000256" key="12">
    <source>
        <dbReference type="PROSITE-ProRule" id="PRU00182"/>
    </source>
</evidence>
<evidence type="ECO:0000256" key="6">
    <source>
        <dbReference type="ARBA" id="ARBA00022840"/>
    </source>
</evidence>
<comment type="catalytic activity">
    <reaction evidence="11 13">
        <text>tRNA(Tyr) + L-tyrosine + ATP = L-tyrosyl-tRNA(Tyr) + AMP + diphosphate + H(+)</text>
        <dbReference type="Rhea" id="RHEA:10220"/>
        <dbReference type="Rhea" id="RHEA-COMP:9706"/>
        <dbReference type="Rhea" id="RHEA-COMP:9707"/>
        <dbReference type="ChEBI" id="CHEBI:15378"/>
        <dbReference type="ChEBI" id="CHEBI:30616"/>
        <dbReference type="ChEBI" id="CHEBI:33019"/>
        <dbReference type="ChEBI" id="CHEBI:58315"/>
        <dbReference type="ChEBI" id="CHEBI:78442"/>
        <dbReference type="ChEBI" id="CHEBI:78536"/>
        <dbReference type="ChEBI" id="CHEBI:456215"/>
        <dbReference type="EC" id="6.1.1.1"/>
    </reaction>
</comment>
<evidence type="ECO:0000256" key="9">
    <source>
        <dbReference type="ARBA" id="ARBA00023146"/>
    </source>
</evidence>
<keyword evidence="3" id="KW-0963">Cytoplasm</keyword>
<proteinExistence type="inferred from homology"/>
<dbReference type="PANTHER" id="PTHR11766:SF0">
    <property type="entry name" value="TYROSINE--TRNA LIGASE, MITOCHONDRIAL"/>
    <property type="match status" value="1"/>
</dbReference>
<evidence type="ECO:0000256" key="2">
    <source>
        <dbReference type="ARBA" id="ARBA00013160"/>
    </source>
</evidence>
<keyword evidence="5 13" id="KW-0547">Nucleotide-binding</keyword>
<evidence type="ECO:0000256" key="5">
    <source>
        <dbReference type="ARBA" id="ARBA00022741"/>
    </source>
</evidence>
<dbReference type="EMBL" id="HBIW01002851">
    <property type="protein sequence ID" value="CAE0686958.1"/>
    <property type="molecule type" value="Transcribed_RNA"/>
</dbReference>
<keyword evidence="9 13" id="KW-0030">Aminoacyl-tRNA synthetase</keyword>
<reference evidence="17" key="1">
    <citation type="submission" date="2021-01" db="EMBL/GenBank/DDBJ databases">
        <authorList>
            <person name="Corre E."/>
            <person name="Pelletier E."/>
            <person name="Niang G."/>
            <person name="Scheremetjew M."/>
            <person name="Finn R."/>
            <person name="Kale V."/>
            <person name="Holt S."/>
            <person name="Cochrane G."/>
            <person name="Meng A."/>
            <person name="Brown T."/>
            <person name="Cohen L."/>
        </authorList>
    </citation>
    <scope>NUCLEOTIDE SEQUENCE</scope>
    <source>
        <strain evidence="17">CCMP1756</strain>
    </source>
</reference>
<dbReference type="Pfam" id="PF00579">
    <property type="entry name" value="tRNA-synt_1b"/>
    <property type="match status" value="1"/>
</dbReference>
<evidence type="ECO:0000256" key="3">
    <source>
        <dbReference type="ARBA" id="ARBA00022490"/>
    </source>
</evidence>
<dbReference type="FunFam" id="3.40.50.620:FF:000008">
    <property type="entry name" value="Tyrosine--tRNA ligase"/>
    <property type="match status" value="1"/>
</dbReference>
<dbReference type="InterPro" id="IPR002307">
    <property type="entry name" value="Tyr-tRNA-ligase"/>
</dbReference>
<evidence type="ECO:0000256" key="1">
    <source>
        <dbReference type="ARBA" id="ARBA00004496"/>
    </source>
</evidence>
<dbReference type="GO" id="GO:0003723">
    <property type="term" value="F:RNA binding"/>
    <property type="evidence" value="ECO:0007669"/>
    <property type="project" value="UniProtKB-KW"/>
</dbReference>
<dbReference type="GO" id="GO:0006437">
    <property type="term" value="P:tyrosyl-tRNA aminoacylation"/>
    <property type="evidence" value="ECO:0007669"/>
    <property type="project" value="InterPro"/>
</dbReference>
<feature type="domain" description="Tyrosine--tRNA ligase SYY-like C-terminal" evidence="15">
    <location>
        <begin position="380"/>
        <end position="451"/>
    </location>
</feature>
<dbReference type="PANTHER" id="PTHR11766">
    <property type="entry name" value="TYROSYL-TRNA SYNTHETASE"/>
    <property type="match status" value="1"/>
</dbReference>
<dbReference type="GO" id="GO:0004831">
    <property type="term" value="F:tyrosine-tRNA ligase activity"/>
    <property type="evidence" value="ECO:0007669"/>
    <property type="project" value="UniProtKB-EC"/>
</dbReference>
<dbReference type="GO" id="GO:0005829">
    <property type="term" value="C:cytosol"/>
    <property type="evidence" value="ECO:0007669"/>
    <property type="project" value="TreeGrafter"/>
</dbReference>
<dbReference type="SUPFAM" id="SSF55174">
    <property type="entry name" value="Alpha-L RNA-binding motif"/>
    <property type="match status" value="1"/>
</dbReference>
<keyword evidence="19" id="KW-1185">Reference proteome</keyword>
<keyword evidence="14" id="KW-0732">Signal</keyword>
<dbReference type="InterPro" id="IPR014729">
    <property type="entry name" value="Rossmann-like_a/b/a_fold"/>
</dbReference>
<dbReference type="Proteomes" id="UP000789595">
    <property type="component" value="Unassembled WGS sequence"/>
</dbReference>
<dbReference type="InterPro" id="IPR036986">
    <property type="entry name" value="S4_RNA-bd_sf"/>
</dbReference>
<dbReference type="GO" id="GO:0005524">
    <property type="term" value="F:ATP binding"/>
    <property type="evidence" value="ECO:0007669"/>
    <property type="project" value="UniProtKB-KW"/>
</dbReference>
<dbReference type="HAMAP" id="MF_02006">
    <property type="entry name" value="Tyr_tRNA_synth_type1"/>
    <property type="match status" value="1"/>
</dbReference>
<dbReference type="Gene3D" id="3.10.290.10">
    <property type="entry name" value="RNA-binding S4 domain"/>
    <property type="match status" value="1"/>
</dbReference>
<evidence type="ECO:0000256" key="11">
    <source>
        <dbReference type="ARBA" id="ARBA00048248"/>
    </source>
</evidence>
<dbReference type="InterPro" id="IPR002305">
    <property type="entry name" value="aa-tRNA-synth_Ic"/>
</dbReference>
<dbReference type="InterPro" id="IPR024107">
    <property type="entry name" value="Tyr-tRNA-ligase_bac_1"/>
</dbReference>
<dbReference type="FunFam" id="1.10.240.10:FF:000001">
    <property type="entry name" value="Tyrosine--tRNA ligase"/>
    <property type="match status" value="1"/>
</dbReference>
<dbReference type="Gene3D" id="1.10.240.10">
    <property type="entry name" value="Tyrosyl-Transfer RNA Synthetase"/>
    <property type="match status" value="1"/>
</dbReference>
<name>A0A6S8RKP2_9STRA</name>
<dbReference type="NCBIfam" id="TIGR00234">
    <property type="entry name" value="tyrS"/>
    <property type="match status" value="1"/>
</dbReference>
<dbReference type="CDD" id="cd00805">
    <property type="entry name" value="TyrRS_core"/>
    <property type="match status" value="1"/>
</dbReference>
<reference evidence="18" key="2">
    <citation type="submission" date="2021-11" db="EMBL/GenBank/DDBJ databases">
        <authorList>
            <consortium name="Genoscope - CEA"/>
            <person name="William W."/>
        </authorList>
    </citation>
    <scope>NUCLEOTIDE SEQUENCE</scope>
</reference>
<dbReference type="GO" id="GO:0042802">
    <property type="term" value="F:identical protein binding"/>
    <property type="evidence" value="ECO:0007669"/>
    <property type="project" value="UniProtKB-ARBA"/>
</dbReference>
<evidence type="ECO:0000313" key="19">
    <source>
        <dbReference type="Proteomes" id="UP000789595"/>
    </source>
</evidence>
<dbReference type="SUPFAM" id="SSF52374">
    <property type="entry name" value="Nucleotidylyl transferase"/>
    <property type="match status" value="1"/>
</dbReference>
<dbReference type="PRINTS" id="PR01040">
    <property type="entry name" value="TRNASYNTHTYR"/>
</dbReference>
<keyword evidence="7 12" id="KW-0694">RNA-binding</keyword>
<keyword evidence="4 13" id="KW-0436">Ligase</keyword>
<evidence type="ECO:0000259" key="15">
    <source>
        <dbReference type="Pfam" id="PF22421"/>
    </source>
</evidence>
<keyword evidence="8 13" id="KW-0648">Protein biosynthesis</keyword>
<protein>
    <recommendedName>
        <fullName evidence="2 13">Tyrosine--tRNA ligase</fullName>
        <ecNumber evidence="2 13">6.1.1.1</ecNumber>
    </recommendedName>
    <alternativeName>
        <fullName evidence="10 13">Tyrosyl-tRNA synthetase</fullName>
    </alternativeName>
</protein>
<dbReference type="OrthoDB" id="337870at2759"/>
<dbReference type="EMBL" id="HBIW01002852">
    <property type="protein sequence ID" value="CAE0686959.1"/>
    <property type="molecule type" value="Transcribed_RNA"/>
</dbReference>
<dbReference type="Gene3D" id="3.40.50.620">
    <property type="entry name" value="HUPs"/>
    <property type="match status" value="1"/>
</dbReference>
<gene>
    <name evidence="16" type="ORF">PCAL00307_LOCUS2392</name>
    <name evidence="17" type="ORF">PCAL00307_LOCUS2393</name>
    <name evidence="18" type="ORF">PECAL_6P11550</name>
</gene>
<evidence type="ECO:0000313" key="17">
    <source>
        <dbReference type="EMBL" id="CAE0686959.1"/>
    </source>
</evidence>
<dbReference type="InterPro" id="IPR054608">
    <property type="entry name" value="SYY-like_C"/>
</dbReference>
<dbReference type="EMBL" id="CAKKNE010000006">
    <property type="protein sequence ID" value="CAH0379527.1"/>
    <property type="molecule type" value="Genomic_DNA"/>
</dbReference>
<feature type="signal peptide" evidence="14">
    <location>
        <begin position="1"/>
        <end position="17"/>
    </location>
</feature>
<comment type="subcellular location">
    <subcellularLocation>
        <location evidence="1">Cytoplasm</location>
    </subcellularLocation>
</comment>
<feature type="chain" id="PRO_5035584532" description="Tyrosine--tRNA ligase" evidence="14">
    <location>
        <begin position="18"/>
        <end position="457"/>
    </location>
</feature>
<sequence length="457" mass="49800">MRSALVLMYACLGRVAGLTARAAVRRRPHVLRAVATDADMDKALQAKSPFLREFASRGYLAQCTDIEGLDEKLTEGRVSAYLGFDATADSLHVGSLLQIMILRLLQKHGHRPVVLVGGGTTKVGDPSGKDESRQLLDEATIQSNIDGISSVFDKFIEFGTDKAILVNNADWLDSLGYVEFLRTVGAQVTVNRMLSFESVKQRLGREQPLSFLEFNYMLLQAYDFLELYRREGVELQLGGSDQWGNIVSGVELTRRVEQGKVIGLTAPLLQTADGRKMGKTAAGAVWLSPEKLSPFDYWQFWRNSADADVIRFMKLFTELELSEIEEMAGQLATETGPTFVNALKRRLADECTTLLHGADCLPAIHETADSLFKNKGGNLADLPRVEVAEASISVVDALIAAEFAKSKGEAKRLIKGGGARVDGVKVEDVEQEVALAGAEVKLSSGKKKHALLVGGGK</sequence>
<organism evidence="17">
    <name type="scientific">Pelagomonas calceolata</name>
    <dbReference type="NCBI Taxonomy" id="35677"/>
    <lineage>
        <taxon>Eukaryota</taxon>
        <taxon>Sar</taxon>
        <taxon>Stramenopiles</taxon>
        <taxon>Ochrophyta</taxon>
        <taxon>Pelagophyceae</taxon>
        <taxon>Pelagomonadales</taxon>
        <taxon>Pelagomonadaceae</taxon>
        <taxon>Pelagomonas</taxon>
    </lineage>
</organism>
<evidence type="ECO:0000313" key="18">
    <source>
        <dbReference type="EMBL" id="CAH0379527.1"/>
    </source>
</evidence>
<evidence type="ECO:0000256" key="13">
    <source>
        <dbReference type="RuleBase" id="RU361234"/>
    </source>
</evidence>
<evidence type="ECO:0000256" key="7">
    <source>
        <dbReference type="ARBA" id="ARBA00022884"/>
    </source>
</evidence>
<evidence type="ECO:0000313" key="16">
    <source>
        <dbReference type="EMBL" id="CAE0686958.1"/>
    </source>
</evidence>
<dbReference type="AlphaFoldDB" id="A0A6S8RKP2"/>